<name>A0A917CHE1_9HYPH</name>
<dbReference type="Pfam" id="PF11799">
    <property type="entry name" value="IMS_C"/>
    <property type="match status" value="1"/>
</dbReference>
<dbReference type="GO" id="GO:0003684">
    <property type="term" value="F:damaged DNA binding"/>
    <property type="evidence" value="ECO:0007669"/>
    <property type="project" value="InterPro"/>
</dbReference>
<dbReference type="InterPro" id="IPR043502">
    <property type="entry name" value="DNA/RNA_pol_sf"/>
</dbReference>
<evidence type="ECO:0000259" key="3">
    <source>
        <dbReference type="Pfam" id="PF20114"/>
    </source>
</evidence>
<protein>
    <submittedName>
        <fullName evidence="4">DNA-directed DNA polymerase</fullName>
    </submittedName>
</protein>
<keyword evidence="1" id="KW-0227">DNA damage</keyword>
<keyword evidence="4" id="KW-0239">DNA-directed DNA polymerase</keyword>
<accession>A0A917CHE1</accession>
<evidence type="ECO:0000313" key="4">
    <source>
        <dbReference type="EMBL" id="GGF88524.1"/>
    </source>
</evidence>
<dbReference type="GO" id="GO:0003887">
    <property type="term" value="F:DNA-directed DNA polymerase activity"/>
    <property type="evidence" value="ECO:0007669"/>
    <property type="project" value="UniProtKB-KW"/>
</dbReference>
<dbReference type="AlphaFoldDB" id="A0A917CHE1"/>
<keyword evidence="4" id="KW-0808">Transferase</keyword>
<feature type="domain" description="DNA polymerase Y-family little finger" evidence="2">
    <location>
        <begin position="240"/>
        <end position="343"/>
    </location>
</feature>
<reference evidence="4" key="1">
    <citation type="journal article" date="2014" name="Int. J. Syst. Evol. Microbiol.">
        <title>Complete genome sequence of Corynebacterium casei LMG S-19264T (=DSM 44701T), isolated from a smear-ripened cheese.</title>
        <authorList>
            <consortium name="US DOE Joint Genome Institute (JGI-PGF)"/>
            <person name="Walter F."/>
            <person name="Albersmeier A."/>
            <person name="Kalinowski J."/>
            <person name="Ruckert C."/>
        </authorList>
    </citation>
    <scope>NUCLEOTIDE SEQUENCE</scope>
    <source>
        <strain evidence="4">CCM 7897</strain>
    </source>
</reference>
<dbReference type="PANTHER" id="PTHR35369">
    <property type="entry name" value="BLR3025 PROTEIN-RELATED"/>
    <property type="match status" value="1"/>
</dbReference>
<feature type="domain" description="DUF6504" evidence="3">
    <location>
        <begin position="426"/>
        <end position="500"/>
    </location>
</feature>
<keyword evidence="5" id="KW-1185">Reference proteome</keyword>
<evidence type="ECO:0000313" key="5">
    <source>
        <dbReference type="Proteomes" id="UP000606044"/>
    </source>
</evidence>
<dbReference type="SUPFAM" id="SSF56672">
    <property type="entry name" value="DNA/RNA polymerases"/>
    <property type="match status" value="1"/>
</dbReference>
<dbReference type="PANTHER" id="PTHR35369:SF2">
    <property type="entry name" value="BLR3025 PROTEIN"/>
    <property type="match status" value="1"/>
</dbReference>
<reference evidence="4" key="2">
    <citation type="submission" date="2020-09" db="EMBL/GenBank/DDBJ databases">
        <authorList>
            <person name="Sun Q."/>
            <person name="Sedlacek I."/>
        </authorList>
    </citation>
    <scope>NUCLEOTIDE SEQUENCE</scope>
    <source>
        <strain evidence="4">CCM 7897</strain>
    </source>
</reference>
<proteinExistence type="predicted"/>
<dbReference type="Proteomes" id="UP000606044">
    <property type="component" value="Unassembled WGS sequence"/>
</dbReference>
<organism evidence="4 5">
    <name type="scientific">Azorhizobium oxalatiphilum</name>
    <dbReference type="NCBI Taxonomy" id="980631"/>
    <lineage>
        <taxon>Bacteria</taxon>
        <taxon>Pseudomonadati</taxon>
        <taxon>Pseudomonadota</taxon>
        <taxon>Alphaproteobacteria</taxon>
        <taxon>Hyphomicrobiales</taxon>
        <taxon>Xanthobacteraceae</taxon>
        <taxon>Azorhizobium</taxon>
    </lineage>
</organism>
<dbReference type="InterPro" id="IPR045443">
    <property type="entry name" value="DUF6504"/>
</dbReference>
<gene>
    <name evidence="4" type="ORF">GCM10007301_55580</name>
</gene>
<dbReference type="InterPro" id="IPR017961">
    <property type="entry name" value="DNA_pol_Y-fam_little_finger"/>
</dbReference>
<keyword evidence="4" id="KW-0548">Nucleotidyltransferase</keyword>
<dbReference type="GO" id="GO:0006281">
    <property type="term" value="P:DNA repair"/>
    <property type="evidence" value="ECO:0007669"/>
    <property type="project" value="InterPro"/>
</dbReference>
<evidence type="ECO:0000256" key="1">
    <source>
        <dbReference type="ARBA" id="ARBA00022763"/>
    </source>
</evidence>
<dbReference type="EMBL" id="BMCT01000013">
    <property type="protein sequence ID" value="GGF88524.1"/>
    <property type="molecule type" value="Genomic_DNA"/>
</dbReference>
<sequence length="505" mass="54952">MGEGRRYLALSFPLLPTDRLRRHGFALDAPLVLVEKARGAMRLVAADLMARRLGLLPGLALADARARVPELVAEEIDRHGDGRFLARLADACDRYSPMVAVEGDDALVLDITGCIHLFGGEAELAADAVQRLTGLGLHVRKAGAGTPEAALALARFHRGPVTDERAAVLGLPVAALGVPEETLRALRRAGLKTIGDLAVRPTAPLSARFGAGMAWALARLLGRADSRITPRRAPPALVFSRAFAEPIGHMAHVMHALGELAGQAAHELEARGKGGRRFAATLFRSDGDVRTLEVETGAPMRDPAVLMRLLEARIEALSDPIDPGFGFDLVRLAVPALEALDDAQLRLGEAQALEGSLSALVDRLSTRFGRGRIRRFLPRDTHVPEQAAQAVPAVAAAPARWAPPEAGEPPLRPLHLFSPPQPIDVLAEVPDGPPMRFRWRGGTHDVLRQEGPERIASEWWHDVRRIAPPRDYYRVEDKSGHRFWIFRDGAEMPPAPRWYLHGLFP</sequence>
<evidence type="ECO:0000259" key="2">
    <source>
        <dbReference type="Pfam" id="PF11799"/>
    </source>
</evidence>
<comment type="caution">
    <text evidence="4">The sequence shown here is derived from an EMBL/GenBank/DDBJ whole genome shotgun (WGS) entry which is preliminary data.</text>
</comment>
<dbReference type="InterPro" id="IPR050356">
    <property type="entry name" value="SulA_CellDiv_inhibitor"/>
</dbReference>
<dbReference type="Pfam" id="PF20114">
    <property type="entry name" value="DUF6504"/>
    <property type="match status" value="1"/>
</dbReference>
<dbReference type="CDD" id="cd03468">
    <property type="entry name" value="PolY_like"/>
    <property type="match status" value="1"/>
</dbReference>